<reference evidence="6" key="1">
    <citation type="submission" date="2014-07" db="EMBL/GenBank/DDBJ databases">
        <authorList>
            <person name="Urmite Genomes Urmite Genomes"/>
        </authorList>
    </citation>
    <scope>NUCLEOTIDE SEQUENCE</scope>
    <source>
        <strain evidence="6">11W110_air</strain>
    </source>
</reference>
<dbReference type="PANTHER" id="PTHR30055">
    <property type="entry name" value="HTH-TYPE TRANSCRIPTIONAL REGULATOR RUTR"/>
    <property type="match status" value="1"/>
</dbReference>
<keyword evidence="3" id="KW-0804">Transcription</keyword>
<dbReference type="PRINTS" id="PR00455">
    <property type="entry name" value="HTHTETR"/>
</dbReference>
<gene>
    <name evidence="6" type="primary">betI_6</name>
    <name evidence="6" type="ORF">BN1051_01319</name>
</gene>
<dbReference type="GO" id="GO:0003700">
    <property type="term" value="F:DNA-binding transcription factor activity"/>
    <property type="evidence" value="ECO:0007669"/>
    <property type="project" value="TreeGrafter"/>
</dbReference>
<dbReference type="Pfam" id="PF00440">
    <property type="entry name" value="TetR_N"/>
    <property type="match status" value="1"/>
</dbReference>
<dbReference type="PROSITE" id="PS50977">
    <property type="entry name" value="HTH_TETR_2"/>
    <property type="match status" value="1"/>
</dbReference>
<proteinExistence type="predicted"/>
<dbReference type="InterPro" id="IPR001647">
    <property type="entry name" value="HTH_TetR"/>
</dbReference>
<protein>
    <submittedName>
        <fullName evidence="6">HTH-type transcriptional regulator BetI</fullName>
    </submittedName>
</protein>
<accession>A0A078MNZ2</accession>
<feature type="domain" description="HTH tetR-type" evidence="5">
    <location>
        <begin position="22"/>
        <end position="82"/>
    </location>
</feature>
<evidence type="ECO:0000256" key="1">
    <source>
        <dbReference type="ARBA" id="ARBA00023015"/>
    </source>
</evidence>
<dbReference type="InterPro" id="IPR050109">
    <property type="entry name" value="HTH-type_TetR-like_transc_reg"/>
</dbReference>
<dbReference type="InterPro" id="IPR009057">
    <property type="entry name" value="Homeodomain-like_sf"/>
</dbReference>
<evidence type="ECO:0000256" key="4">
    <source>
        <dbReference type="PROSITE-ProRule" id="PRU00335"/>
    </source>
</evidence>
<sequence length="216" mass="23777">MPAAVSSEKPAAPTGLRERKRELVQRLLLDTALGLFASRGYSAVTVEHIVQEAGVSRSTFFRYFDTKDAVLFHHSAQALDDMLADFAARRRAGTGRRTALRQAILAASVPFEEQRDYFRLLHRLMEQDRSLRLSYAENNRAITNRVAGLYLADTADPGSALAGRVEAAALWSASLVAMETWIDMEGVDLHTLTREAFAALDRPADDAGRRDAGGRG</sequence>
<evidence type="ECO:0000256" key="2">
    <source>
        <dbReference type="ARBA" id="ARBA00023125"/>
    </source>
</evidence>
<keyword evidence="2 4" id="KW-0238">DNA-binding</keyword>
<name>A0A078MNZ2_9MICC</name>
<dbReference type="GO" id="GO:0000976">
    <property type="term" value="F:transcription cis-regulatory region binding"/>
    <property type="evidence" value="ECO:0007669"/>
    <property type="project" value="TreeGrafter"/>
</dbReference>
<evidence type="ECO:0000259" key="5">
    <source>
        <dbReference type="PROSITE" id="PS50977"/>
    </source>
</evidence>
<dbReference type="InterPro" id="IPR041347">
    <property type="entry name" value="MftR_C"/>
</dbReference>
<dbReference type="SUPFAM" id="SSF46689">
    <property type="entry name" value="Homeodomain-like"/>
    <property type="match status" value="1"/>
</dbReference>
<dbReference type="Gene3D" id="1.10.10.60">
    <property type="entry name" value="Homeodomain-like"/>
    <property type="match status" value="1"/>
</dbReference>
<dbReference type="AlphaFoldDB" id="A0A078MNZ2"/>
<dbReference type="Pfam" id="PF17754">
    <property type="entry name" value="TetR_C_14"/>
    <property type="match status" value="1"/>
</dbReference>
<keyword evidence="1" id="KW-0805">Transcription regulation</keyword>
<organism evidence="6">
    <name type="scientific">Arthrobacter saudimassiliensis</name>
    <dbReference type="NCBI Taxonomy" id="1461584"/>
    <lineage>
        <taxon>Bacteria</taxon>
        <taxon>Bacillati</taxon>
        <taxon>Actinomycetota</taxon>
        <taxon>Actinomycetes</taxon>
        <taxon>Micrococcales</taxon>
        <taxon>Micrococcaceae</taxon>
        <taxon>Arthrobacter</taxon>
    </lineage>
</organism>
<dbReference type="PANTHER" id="PTHR30055:SF238">
    <property type="entry name" value="MYCOFACTOCIN BIOSYNTHESIS TRANSCRIPTIONAL REGULATOR MFTR-RELATED"/>
    <property type="match status" value="1"/>
</dbReference>
<dbReference type="PATRIC" id="fig|1461584.3.peg.1303"/>
<dbReference type="EMBL" id="LN483070">
    <property type="protein sequence ID" value="CEA07985.1"/>
    <property type="molecule type" value="Genomic_DNA"/>
</dbReference>
<feature type="DNA-binding region" description="H-T-H motif" evidence="4">
    <location>
        <begin position="45"/>
        <end position="64"/>
    </location>
</feature>
<dbReference type="Gene3D" id="1.10.357.10">
    <property type="entry name" value="Tetracycline Repressor, domain 2"/>
    <property type="match status" value="1"/>
</dbReference>
<evidence type="ECO:0000256" key="3">
    <source>
        <dbReference type="ARBA" id="ARBA00023163"/>
    </source>
</evidence>
<evidence type="ECO:0000313" key="6">
    <source>
        <dbReference type="EMBL" id="CEA07985.1"/>
    </source>
</evidence>